<organism evidence="3 4">
    <name type="scientific">Agathobacter rectalis</name>
    <dbReference type="NCBI Taxonomy" id="39491"/>
    <lineage>
        <taxon>Bacteria</taxon>
        <taxon>Bacillati</taxon>
        <taxon>Bacillota</taxon>
        <taxon>Clostridia</taxon>
        <taxon>Lachnospirales</taxon>
        <taxon>Lachnospiraceae</taxon>
        <taxon>Agathobacter</taxon>
    </lineage>
</organism>
<dbReference type="PANTHER" id="PTHR10948">
    <property type="entry name" value="TRANSPOSASE"/>
    <property type="match status" value="1"/>
</dbReference>
<evidence type="ECO:0000313" key="3">
    <source>
        <dbReference type="EMBL" id="CUP30764.1"/>
    </source>
</evidence>
<dbReference type="Pfam" id="PF13936">
    <property type="entry name" value="HTH_38"/>
    <property type="match status" value="1"/>
</dbReference>
<dbReference type="Proteomes" id="UP000095602">
    <property type="component" value="Unassembled WGS sequence"/>
</dbReference>
<dbReference type="GO" id="GO:0005829">
    <property type="term" value="C:cytosol"/>
    <property type="evidence" value="ECO:0007669"/>
    <property type="project" value="TreeGrafter"/>
</dbReference>
<dbReference type="InterPro" id="IPR025246">
    <property type="entry name" value="IS30-like_HTH"/>
</dbReference>
<dbReference type="EMBL" id="CZAJ01000029">
    <property type="protein sequence ID" value="CUP30764.1"/>
    <property type="molecule type" value="Genomic_DNA"/>
</dbReference>
<sequence length="436" mass="50730">MSKHLTLSDRAIIEKYLAQDMPFSYIAKRLHRSPSAISREVKNHRCFVNGYRYSDNPCINYRSCIRRNLCDQESIYSCHHRCKNCTEFNCNELCSQFVSFNCEALSKPPYVCTGCPDEKKCKRNHAYYTAHRAHAEYSKQLHDARAGIRTSPERLMELNDLLMPLVNKGQSINHIFASHGKEIGLSEKTIYNYIDQHAFHIRNIDLPKKVRYRQRQNRPHEVLMKMDYKCRQGRTYTDFTSYMEQNPKLSIVEMDTVIGARGSGNVLMTMLFRNTNFMLIFLLPDKSQASVNAVFDKLTLLLGLDLFRKLFPVILTDNGTEFKGVHNLEFTENGARRTRIFYCDPQASWQKGRIEKNHVLIRQILPKGTKFSTLSDESVHLITEHINSVTRELFENQTPFDLMSQKDEYKKLLDTLGLQPIPINEVCLKPALLKRK</sequence>
<dbReference type="NCBIfam" id="NF033563">
    <property type="entry name" value="transpos_IS30"/>
    <property type="match status" value="1"/>
</dbReference>
<dbReference type="AlphaFoldDB" id="A0A174M2T9"/>
<dbReference type="InterPro" id="IPR001584">
    <property type="entry name" value="Integrase_cat-core"/>
</dbReference>
<dbReference type="InterPro" id="IPR051917">
    <property type="entry name" value="Transposase-Integrase"/>
</dbReference>
<feature type="domain" description="Integrase catalytic" evidence="2">
    <location>
        <begin position="243"/>
        <end position="407"/>
    </location>
</feature>
<proteinExistence type="predicted"/>
<dbReference type="GO" id="GO:0006310">
    <property type="term" value="P:DNA recombination"/>
    <property type="evidence" value="ECO:0007669"/>
    <property type="project" value="UniProtKB-KW"/>
</dbReference>
<dbReference type="PANTHER" id="PTHR10948:SF23">
    <property type="entry name" value="TRANSPOSASE INSI FOR INSERTION SEQUENCE ELEMENT IS30A-RELATED"/>
    <property type="match status" value="1"/>
</dbReference>
<dbReference type="GO" id="GO:0032196">
    <property type="term" value="P:transposition"/>
    <property type="evidence" value="ECO:0007669"/>
    <property type="project" value="TreeGrafter"/>
</dbReference>
<evidence type="ECO:0000313" key="4">
    <source>
        <dbReference type="Proteomes" id="UP000095602"/>
    </source>
</evidence>
<dbReference type="Gene3D" id="3.30.420.10">
    <property type="entry name" value="Ribonuclease H-like superfamily/Ribonuclease H"/>
    <property type="match status" value="1"/>
</dbReference>
<dbReference type="GO" id="GO:0004803">
    <property type="term" value="F:transposase activity"/>
    <property type="evidence" value="ECO:0007669"/>
    <property type="project" value="TreeGrafter"/>
</dbReference>
<dbReference type="GO" id="GO:0003676">
    <property type="term" value="F:nucleic acid binding"/>
    <property type="evidence" value="ECO:0007669"/>
    <property type="project" value="InterPro"/>
</dbReference>
<dbReference type="GO" id="GO:0015074">
    <property type="term" value="P:DNA integration"/>
    <property type="evidence" value="ECO:0007669"/>
    <property type="project" value="InterPro"/>
</dbReference>
<dbReference type="PROSITE" id="PS50994">
    <property type="entry name" value="INTEGRASE"/>
    <property type="match status" value="1"/>
</dbReference>
<protein>
    <submittedName>
        <fullName evidence="3">Transposase and inactivated derivatives, IS30 family</fullName>
    </submittedName>
</protein>
<gene>
    <name evidence="3" type="ORF">ERS852497_02496</name>
</gene>
<dbReference type="InterPro" id="IPR036397">
    <property type="entry name" value="RNaseH_sf"/>
</dbReference>
<accession>A0A174M2T9</accession>
<name>A0A174M2T9_9FIRM</name>
<keyword evidence="1" id="KW-0233">DNA recombination</keyword>
<evidence type="ECO:0000256" key="1">
    <source>
        <dbReference type="ARBA" id="ARBA00023172"/>
    </source>
</evidence>
<reference evidence="3 4" key="1">
    <citation type="submission" date="2015-09" db="EMBL/GenBank/DDBJ databases">
        <authorList>
            <consortium name="Pathogen Informatics"/>
        </authorList>
    </citation>
    <scope>NUCLEOTIDE SEQUENCE [LARGE SCALE GENOMIC DNA]</scope>
    <source>
        <strain evidence="3 4">2789STDY5834884</strain>
    </source>
</reference>
<dbReference type="InterPro" id="IPR053392">
    <property type="entry name" value="Transposase_IS30-like"/>
</dbReference>
<evidence type="ECO:0000259" key="2">
    <source>
        <dbReference type="PROSITE" id="PS50994"/>
    </source>
</evidence>
<dbReference type="RefSeq" id="WP_070101275.1">
    <property type="nucleotide sequence ID" value="NZ_CZAJ01000029.1"/>
</dbReference>
<dbReference type="InterPro" id="IPR012337">
    <property type="entry name" value="RNaseH-like_sf"/>
</dbReference>
<dbReference type="SUPFAM" id="SSF53098">
    <property type="entry name" value="Ribonuclease H-like"/>
    <property type="match status" value="1"/>
</dbReference>